<accession>A0A3B4H8A5</accession>
<evidence type="ECO:0000256" key="2">
    <source>
        <dbReference type="ARBA" id="ARBA00022670"/>
    </source>
</evidence>
<evidence type="ECO:0000256" key="4">
    <source>
        <dbReference type="ARBA" id="ARBA00022801"/>
    </source>
</evidence>
<comment type="similarity">
    <text evidence="1">Belongs to the peptidase M20A family.</text>
</comment>
<dbReference type="InterPro" id="IPR011650">
    <property type="entry name" value="Peptidase_M20_dimer"/>
</dbReference>
<evidence type="ECO:0000256" key="3">
    <source>
        <dbReference type="ARBA" id="ARBA00022723"/>
    </source>
</evidence>
<proteinExistence type="inferred from homology"/>
<protein>
    <submittedName>
        <fullName evidence="6">Cytosolic non-specific dipeptidase-like</fullName>
    </submittedName>
</protein>
<evidence type="ECO:0000256" key="1">
    <source>
        <dbReference type="ARBA" id="ARBA00006247"/>
    </source>
</evidence>
<dbReference type="Pfam" id="PF01546">
    <property type="entry name" value="Peptidase_M20"/>
    <property type="match status" value="1"/>
</dbReference>
<dbReference type="Gene3D" id="3.40.630.10">
    <property type="entry name" value="Zn peptidases"/>
    <property type="match status" value="1"/>
</dbReference>
<organism evidence="6">
    <name type="scientific">Pundamilia nyererei</name>
    <dbReference type="NCBI Taxonomy" id="303518"/>
    <lineage>
        <taxon>Eukaryota</taxon>
        <taxon>Metazoa</taxon>
        <taxon>Chordata</taxon>
        <taxon>Craniata</taxon>
        <taxon>Vertebrata</taxon>
        <taxon>Euteleostomi</taxon>
        <taxon>Actinopterygii</taxon>
        <taxon>Neopterygii</taxon>
        <taxon>Teleostei</taxon>
        <taxon>Neoteleostei</taxon>
        <taxon>Acanthomorphata</taxon>
        <taxon>Ovalentaria</taxon>
        <taxon>Cichlomorphae</taxon>
        <taxon>Cichliformes</taxon>
        <taxon>Cichlidae</taxon>
        <taxon>African cichlids</taxon>
        <taxon>Pseudocrenilabrinae</taxon>
        <taxon>Haplochromini</taxon>
        <taxon>Pundamilia</taxon>
    </lineage>
</organism>
<dbReference type="Pfam" id="PF07687">
    <property type="entry name" value="M20_dimer"/>
    <property type="match status" value="1"/>
</dbReference>
<keyword evidence="4" id="KW-0378">Hydrolase</keyword>
<keyword evidence="3" id="KW-0479">Metal-binding</keyword>
<dbReference type="GeneTree" id="ENSGT00940000165015"/>
<dbReference type="InterPro" id="IPR051458">
    <property type="entry name" value="Cyt/Met_Dipeptidase"/>
</dbReference>
<dbReference type="GO" id="GO:0016805">
    <property type="term" value="F:dipeptidase activity"/>
    <property type="evidence" value="ECO:0007669"/>
    <property type="project" value="TreeGrafter"/>
</dbReference>
<feature type="domain" description="Peptidase M20 dimerisation" evidence="5">
    <location>
        <begin position="140"/>
        <end position="290"/>
    </location>
</feature>
<keyword evidence="2" id="KW-0645">Protease</keyword>
<dbReference type="SUPFAM" id="SSF53187">
    <property type="entry name" value="Zn-dependent exopeptidases"/>
    <property type="match status" value="1"/>
</dbReference>
<dbReference type="PROSITE" id="PS00759">
    <property type="entry name" value="ARGE_DAPE_CPG2_2"/>
    <property type="match status" value="1"/>
</dbReference>
<sequence length="339" mass="38221">MAYETLLPLKMQCPDEQNQLLAFYVKSQNELEECKRFMYIINKYSDIVIFILLGNLYGRGASDNKAPVLAWIHAVEAYQALSMDLPVNVKFVIEGMEETGSNGLDAMIMAQRDTFFSEVDYIIISDCGWLSRHPALTYGTRGNCYFFAEVEGPKQDLHSGVYGGTVIEPMTDLIGILGDPSGKILIPGIREAVAPLSDEEWKMYQDIQFDMDNYKDKIGNYIPLPKVDLLAHMWRYPTVSIHGIEGAFSDPGTKTVIPAKVTAKFSIRQVPDMDPAMVKKQVTDYLHSVFAKRKSPNKLKVTMVIGAKPWLADTHHPLYEAGKVAIKRGIDRSPYFNHR</sequence>
<name>A0A3B4H8A5_9CICH</name>
<dbReference type="GO" id="GO:0006508">
    <property type="term" value="P:proteolysis"/>
    <property type="evidence" value="ECO:0007669"/>
    <property type="project" value="UniProtKB-KW"/>
</dbReference>
<dbReference type="Ensembl" id="ENSPNYT00000032877.1">
    <property type="protein sequence ID" value="ENSPNYP00000032107.1"/>
    <property type="gene ID" value="ENSPNYG00000024233.1"/>
</dbReference>
<dbReference type="AlphaFoldDB" id="A0A3B4H8A5"/>
<dbReference type="Gene3D" id="3.30.70.360">
    <property type="match status" value="1"/>
</dbReference>
<dbReference type="GO" id="GO:0046872">
    <property type="term" value="F:metal ion binding"/>
    <property type="evidence" value="ECO:0007669"/>
    <property type="project" value="UniProtKB-KW"/>
</dbReference>
<dbReference type="PANTHER" id="PTHR43270:SF1">
    <property type="entry name" value="BETA-ALA-HIS DIPEPTIDASE"/>
    <property type="match status" value="1"/>
</dbReference>
<dbReference type="PANTHER" id="PTHR43270">
    <property type="entry name" value="BETA-ALA-HIS DIPEPTIDASE"/>
    <property type="match status" value="1"/>
</dbReference>
<evidence type="ECO:0000313" key="6">
    <source>
        <dbReference type="Ensembl" id="ENSPNYP00000032107.1"/>
    </source>
</evidence>
<evidence type="ECO:0000259" key="5">
    <source>
        <dbReference type="Pfam" id="PF07687"/>
    </source>
</evidence>
<dbReference type="InterPro" id="IPR002933">
    <property type="entry name" value="Peptidase_M20"/>
</dbReference>
<dbReference type="GO" id="GO:0005829">
    <property type="term" value="C:cytosol"/>
    <property type="evidence" value="ECO:0007669"/>
    <property type="project" value="TreeGrafter"/>
</dbReference>
<reference evidence="6" key="1">
    <citation type="submission" date="2023-09" db="UniProtKB">
        <authorList>
            <consortium name="Ensembl"/>
        </authorList>
    </citation>
    <scope>IDENTIFICATION</scope>
</reference>
<dbReference type="InterPro" id="IPR001261">
    <property type="entry name" value="ArgE/DapE_CS"/>
</dbReference>